<evidence type="ECO:0000313" key="3">
    <source>
        <dbReference type="Proteomes" id="UP000744555"/>
    </source>
</evidence>
<evidence type="ECO:0000313" key="2">
    <source>
        <dbReference type="EMBL" id="MBC9249599.1"/>
    </source>
</evidence>
<proteinExistence type="predicted"/>
<dbReference type="InterPro" id="IPR003033">
    <property type="entry name" value="SCP2_sterol-bd_dom"/>
</dbReference>
<dbReference type="RefSeq" id="WP_187804723.1">
    <property type="nucleotide sequence ID" value="NZ_LZEU01000001.1"/>
</dbReference>
<name>A0ABR7RY04_AQUAC</name>
<dbReference type="SUPFAM" id="SSF55718">
    <property type="entry name" value="SCP-like"/>
    <property type="match status" value="1"/>
</dbReference>
<protein>
    <submittedName>
        <fullName evidence="2">Sterol-binding protein</fullName>
    </submittedName>
</protein>
<dbReference type="Pfam" id="PF02036">
    <property type="entry name" value="SCP2"/>
    <property type="match status" value="1"/>
</dbReference>
<comment type="caution">
    <text evidence="2">The sequence shown here is derived from an EMBL/GenBank/DDBJ whole genome shotgun (WGS) entry which is preliminary data.</text>
</comment>
<dbReference type="Proteomes" id="UP000744555">
    <property type="component" value="Unassembled WGS sequence"/>
</dbReference>
<feature type="domain" description="SCP2" evidence="1">
    <location>
        <begin position="4"/>
        <end position="100"/>
    </location>
</feature>
<dbReference type="EMBL" id="LZEU01000001">
    <property type="protein sequence ID" value="MBC9249599.1"/>
    <property type="molecule type" value="Genomic_DNA"/>
</dbReference>
<sequence length="105" mass="10927">MSANQFLQRLPAALNEEAVAGISCTIQFNVAEPAYATIGEGACAVQNGSADDANVTLTIADDDLIALLQGELDGMTAFMSGKLQVEGDLMLAQQISGFFDASRLA</sequence>
<keyword evidence="3" id="KW-1185">Reference proteome</keyword>
<gene>
    <name evidence="2" type="ORF">A9179_04850</name>
</gene>
<accession>A0ABR7RY04</accession>
<reference evidence="2 3" key="1">
    <citation type="submission" date="2016-06" db="EMBL/GenBank/DDBJ databases">
        <authorList>
            <person name="Ramos C."/>
            <person name="Pintado A."/>
            <person name="Crespo-Gomez J.I."/>
        </authorList>
    </citation>
    <scope>NUCLEOTIDE SEQUENCE [LARGE SCALE GENOMIC DNA]</scope>
    <source>
        <strain evidence="2 3">AVO110</strain>
    </source>
</reference>
<dbReference type="PANTHER" id="PTHR10094:SF25">
    <property type="entry name" value="SCP2 STEROL-BINDING DOMAIN-CONTAINING PROTEIN 1"/>
    <property type="match status" value="1"/>
</dbReference>
<dbReference type="PANTHER" id="PTHR10094">
    <property type="entry name" value="STEROL CARRIER PROTEIN 2 SCP-2 FAMILY PROTEIN"/>
    <property type="match status" value="1"/>
</dbReference>
<dbReference type="Gene3D" id="3.30.1050.10">
    <property type="entry name" value="SCP2 sterol-binding domain"/>
    <property type="match status" value="1"/>
</dbReference>
<dbReference type="InterPro" id="IPR036527">
    <property type="entry name" value="SCP2_sterol-bd_dom_sf"/>
</dbReference>
<organism evidence="2 3">
    <name type="scientific">Aquipseudomonas alcaligenes</name>
    <name type="common">Pseudomonas alcaligenes</name>
    <dbReference type="NCBI Taxonomy" id="43263"/>
    <lineage>
        <taxon>Bacteria</taxon>
        <taxon>Pseudomonadati</taxon>
        <taxon>Pseudomonadota</taxon>
        <taxon>Gammaproteobacteria</taxon>
        <taxon>Pseudomonadales</taxon>
        <taxon>Pseudomonadaceae</taxon>
        <taxon>Aquipseudomonas</taxon>
    </lineage>
</organism>
<evidence type="ECO:0000259" key="1">
    <source>
        <dbReference type="Pfam" id="PF02036"/>
    </source>
</evidence>